<feature type="non-terminal residue" evidence="2">
    <location>
        <position position="1"/>
    </location>
</feature>
<keyword evidence="1" id="KW-0802">TPR repeat</keyword>
<dbReference type="GO" id="GO:0008017">
    <property type="term" value="F:microtubule binding"/>
    <property type="evidence" value="ECO:0007669"/>
    <property type="project" value="TreeGrafter"/>
</dbReference>
<dbReference type="Gene3D" id="1.25.40.10">
    <property type="entry name" value="Tetratricopeptide repeat domain"/>
    <property type="match status" value="1"/>
</dbReference>
<dbReference type="SUPFAM" id="SSF48452">
    <property type="entry name" value="TPR-like"/>
    <property type="match status" value="1"/>
</dbReference>
<evidence type="ECO:0000256" key="1">
    <source>
        <dbReference type="PROSITE-ProRule" id="PRU00339"/>
    </source>
</evidence>
<dbReference type="GO" id="GO:0005739">
    <property type="term" value="C:mitochondrion"/>
    <property type="evidence" value="ECO:0007669"/>
    <property type="project" value="TreeGrafter"/>
</dbReference>
<dbReference type="PANTHER" id="PTHR16056">
    <property type="entry name" value="REGULATOR OF MICROTUBULE DYNAMICS PROTEIN"/>
    <property type="match status" value="1"/>
</dbReference>
<feature type="repeat" description="TPR" evidence="1">
    <location>
        <begin position="195"/>
        <end position="228"/>
    </location>
</feature>
<dbReference type="InterPro" id="IPR019734">
    <property type="entry name" value="TPR_rpt"/>
</dbReference>
<dbReference type="Pfam" id="PF21033">
    <property type="entry name" value="RMD1-3"/>
    <property type="match status" value="1"/>
</dbReference>
<dbReference type="PROSITE" id="PS50005">
    <property type="entry name" value="TPR"/>
    <property type="match status" value="1"/>
</dbReference>
<evidence type="ECO:0000313" key="2">
    <source>
        <dbReference type="EMBL" id="CAJ0578026.1"/>
    </source>
</evidence>
<reference evidence="2" key="1">
    <citation type="submission" date="2023-06" db="EMBL/GenBank/DDBJ databases">
        <authorList>
            <person name="Delattre M."/>
        </authorList>
    </citation>
    <scope>NUCLEOTIDE SEQUENCE</scope>
    <source>
        <strain evidence="2">AF72</strain>
    </source>
</reference>
<dbReference type="InterPro" id="IPR011990">
    <property type="entry name" value="TPR-like_helical_dom_sf"/>
</dbReference>
<protein>
    <recommendedName>
        <fullName evidence="4">Tetratricopeptide repeat protein</fullName>
    </recommendedName>
</protein>
<gene>
    <name evidence="2" type="ORF">MSPICULIGERA_LOCUS16290</name>
</gene>
<evidence type="ECO:0000313" key="3">
    <source>
        <dbReference type="Proteomes" id="UP001177023"/>
    </source>
</evidence>
<dbReference type="InterPro" id="IPR049039">
    <property type="entry name" value="RMD1-3_a_helical_rpt"/>
</dbReference>
<evidence type="ECO:0008006" key="4">
    <source>
        <dbReference type="Google" id="ProtNLM"/>
    </source>
</evidence>
<accession>A0AA36G6Z7</accession>
<organism evidence="2 3">
    <name type="scientific">Mesorhabditis spiculigera</name>
    <dbReference type="NCBI Taxonomy" id="96644"/>
    <lineage>
        <taxon>Eukaryota</taxon>
        <taxon>Metazoa</taxon>
        <taxon>Ecdysozoa</taxon>
        <taxon>Nematoda</taxon>
        <taxon>Chromadorea</taxon>
        <taxon>Rhabditida</taxon>
        <taxon>Rhabditina</taxon>
        <taxon>Rhabditomorpha</taxon>
        <taxon>Rhabditoidea</taxon>
        <taxon>Rhabditidae</taxon>
        <taxon>Mesorhabditinae</taxon>
        <taxon>Mesorhabditis</taxon>
    </lineage>
</organism>
<sequence>MSTSPDVFDGRPLIDEDILASDTSPLVSAWVYDEMLGEMPAKDAQAKMTRIEQTLSKDQYINFVARFGRAAFDTYMHSAVSGRLELIKRAYDIAKQASKLKPENAVILKLCTMLSATLAEAERDPKRLYEFKEYLEAACKMMPNDHVLFHIRGRFAYNTAKLSEDECKSLNVPKATFERALTDLLRANEFEPTAIDNLLFIAKCYEGLGDYENMRHFLEQILDLQPNNLTDEGYIEEAEKLLDALSEPGDS</sequence>
<comment type="caution">
    <text evidence="2">The sequence shown here is derived from an EMBL/GenBank/DDBJ whole genome shotgun (WGS) entry which is preliminary data.</text>
</comment>
<dbReference type="EMBL" id="CATQJA010002653">
    <property type="protein sequence ID" value="CAJ0578026.1"/>
    <property type="molecule type" value="Genomic_DNA"/>
</dbReference>
<name>A0AA36G6Z7_9BILA</name>
<dbReference type="PANTHER" id="PTHR16056:SF36">
    <property type="entry name" value="TETRATRICOPEPTIDE REPEAT PROTEIN"/>
    <property type="match status" value="1"/>
</dbReference>
<proteinExistence type="predicted"/>
<dbReference type="GO" id="GO:0005876">
    <property type="term" value="C:spindle microtubule"/>
    <property type="evidence" value="ECO:0007669"/>
    <property type="project" value="TreeGrafter"/>
</dbReference>
<dbReference type="Proteomes" id="UP001177023">
    <property type="component" value="Unassembled WGS sequence"/>
</dbReference>
<keyword evidence="3" id="KW-1185">Reference proteome</keyword>
<dbReference type="GO" id="GO:0097431">
    <property type="term" value="C:mitotic spindle pole"/>
    <property type="evidence" value="ECO:0007669"/>
    <property type="project" value="TreeGrafter"/>
</dbReference>
<dbReference type="AlphaFoldDB" id="A0AA36G6Z7"/>